<keyword evidence="5" id="KW-1185">Reference proteome</keyword>
<dbReference type="GO" id="GO:0009228">
    <property type="term" value="P:thiamine biosynthetic process"/>
    <property type="evidence" value="ECO:0007669"/>
    <property type="project" value="InterPro"/>
</dbReference>
<dbReference type="CDD" id="cd01169">
    <property type="entry name" value="HMPP_kinase"/>
    <property type="match status" value="1"/>
</dbReference>
<evidence type="ECO:0000313" key="5">
    <source>
        <dbReference type="Proteomes" id="UP000613160"/>
    </source>
</evidence>
<dbReference type="InterPro" id="IPR029056">
    <property type="entry name" value="Ribokinase-like"/>
</dbReference>
<keyword evidence="4" id="KW-0418">Kinase</keyword>
<dbReference type="EC" id="2.7.1.49" evidence="2"/>
<gene>
    <name evidence="4" type="primary">thiD</name>
    <name evidence="4" type="ORF">GCM10011335_19580</name>
</gene>
<dbReference type="GO" id="GO:0008972">
    <property type="term" value="F:phosphomethylpyrimidine kinase activity"/>
    <property type="evidence" value="ECO:0007669"/>
    <property type="project" value="InterPro"/>
</dbReference>
<comment type="pathway">
    <text evidence="1">Cofactor biosynthesis; thiamine diphosphate biosynthesis.</text>
</comment>
<dbReference type="Gene3D" id="3.40.1190.20">
    <property type="match status" value="1"/>
</dbReference>
<dbReference type="RefSeq" id="WP_188850422.1">
    <property type="nucleotide sequence ID" value="NZ_BMJJ01000004.1"/>
</dbReference>
<reference evidence="4" key="2">
    <citation type="submission" date="2020-09" db="EMBL/GenBank/DDBJ databases">
        <authorList>
            <person name="Sun Q."/>
            <person name="Zhou Y."/>
        </authorList>
    </citation>
    <scope>NUCLEOTIDE SEQUENCE</scope>
    <source>
        <strain evidence="4">CGMCC 1.15493</strain>
    </source>
</reference>
<dbReference type="Proteomes" id="UP000613160">
    <property type="component" value="Unassembled WGS sequence"/>
</dbReference>
<evidence type="ECO:0000256" key="1">
    <source>
        <dbReference type="ARBA" id="ARBA00004948"/>
    </source>
</evidence>
<evidence type="ECO:0000259" key="3">
    <source>
        <dbReference type="Pfam" id="PF08543"/>
    </source>
</evidence>
<dbReference type="InterPro" id="IPR013749">
    <property type="entry name" value="PM/HMP-P_kinase-1"/>
</dbReference>
<feature type="domain" description="Pyridoxamine kinase/Phosphomethylpyrimidine kinase" evidence="3">
    <location>
        <begin position="15"/>
        <end position="249"/>
    </location>
</feature>
<dbReference type="GO" id="GO:0008902">
    <property type="term" value="F:hydroxymethylpyrimidine kinase activity"/>
    <property type="evidence" value="ECO:0007669"/>
    <property type="project" value="UniProtKB-EC"/>
</dbReference>
<reference evidence="4" key="1">
    <citation type="journal article" date="2014" name="Int. J. Syst. Evol. Microbiol.">
        <title>Complete genome sequence of Corynebacterium casei LMG S-19264T (=DSM 44701T), isolated from a smear-ripened cheese.</title>
        <authorList>
            <consortium name="US DOE Joint Genome Institute (JGI-PGF)"/>
            <person name="Walter F."/>
            <person name="Albersmeier A."/>
            <person name="Kalinowski J."/>
            <person name="Ruckert C."/>
        </authorList>
    </citation>
    <scope>NUCLEOTIDE SEQUENCE</scope>
    <source>
        <strain evidence="4">CGMCC 1.15493</strain>
    </source>
</reference>
<accession>A0A917DA70</accession>
<keyword evidence="4" id="KW-0808">Transferase</keyword>
<name>A0A917DA70_9HYPH</name>
<sequence length="261" mass="26720">MPGRSSTILAIAGSDSSGGAGLAADLLAAEALGAKLRWAVTAVTAQTDQSVGAVHDLPPALVRRQIDMALADGAVRSAKLGMLGNAACVATVADALRDFAERRPVVIDPVLMASSGAALLDEAGVTALIEKLLPMAALLTPNLPELEHLALCLGASPGDSVARQAAFVMRAGARAVLVKGGHAAGPEAADLLFERHHRAPTRFSSPRVDARLRGTGCRLATAIAVRLAKGDDLAAACAFAKSYLFRLLTAEAAERPVEALP</sequence>
<evidence type="ECO:0000256" key="2">
    <source>
        <dbReference type="ARBA" id="ARBA00012135"/>
    </source>
</evidence>
<dbReference type="SUPFAM" id="SSF53613">
    <property type="entry name" value="Ribokinase-like"/>
    <property type="match status" value="1"/>
</dbReference>
<dbReference type="PANTHER" id="PTHR20858:SF17">
    <property type="entry name" value="HYDROXYMETHYLPYRIMIDINE_PHOSPHOMETHYLPYRIMIDINE KINASE THI20-RELATED"/>
    <property type="match status" value="1"/>
</dbReference>
<dbReference type="GO" id="GO:0005829">
    <property type="term" value="C:cytosol"/>
    <property type="evidence" value="ECO:0007669"/>
    <property type="project" value="TreeGrafter"/>
</dbReference>
<dbReference type="InterPro" id="IPR004399">
    <property type="entry name" value="HMP/HMP-P_kinase_dom"/>
</dbReference>
<protein>
    <recommendedName>
        <fullName evidence="2">hydroxymethylpyrimidine kinase</fullName>
        <ecNumber evidence="2">2.7.1.49</ecNumber>
    </recommendedName>
</protein>
<dbReference type="EMBL" id="BMJJ01000004">
    <property type="protein sequence ID" value="GGD16805.1"/>
    <property type="molecule type" value="Genomic_DNA"/>
</dbReference>
<organism evidence="4 5">
    <name type="scientific">Aureimonas glaciei</name>
    <dbReference type="NCBI Taxonomy" id="1776957"/>
    <lineage>
        <taxon>Bacteria</taxon>
        <taxon>Pseudomonadati</taxon>
        <taxon>Pseudomonadota</taxon>
        <taxon>Alphaproteobacteria</taxon>
        <taxon>Hyphomicrobiales</taxon>
        <taxon>Aurantimonadaceae</taxon>
        <taxon>Aureimonas</taxon>
    </lineage>
</organism>
<dbReference type="PANTHER" id="PTHR20858">
    <property type="entry name" value="PHOSPHOMETHYLPYRIMIDINE KINASE"/>
    <property type="match status" value="1"/>
</dbReference>
<dbReference type="AlphaFoldDB" id="A0A917DA70"/>
<dbReference type="Pfam" id="PF08543">
    <property type="entry name" value="Phos_pyr_kin"/>
    <property type="match status" value="1"/>
</dbReference>
<evidence type="ECO:0000313" key="4">
    <source>
        <dbReference type="EMBL" id="GGD16805.1"/>
    </source>
</evidence>
<proteinExistence type="predicted"/>
<comment type="caution">
    <text evidence="4">The sequence shown here is derived from an EMBL/GenBank/DDBJ whole genome shotgun (WGS) entry which is preliminary data.</text>
</comment>